<dbReference type="CDD" id="cd18683">
    <property type="entry name" value="PIN_VapC-like"/>
    <property type="match status" value="1"/>
</dbReference>
<dbReference type="GO" id="GO:0004519">
    <property type="term" value="F:endonuclease activity"/>
    <property type="evidence" value="ECO:0007669"/>
    <property type="project" value="UniProtKB-KW"/>
</dbReference>
<keyword evidence="8" id="KW-1185">Reference proteome</keyword>
<dbReference type="AlphaFoldDB" id="A0A554WSX2"/>
<keyword evidence="2 5" id="KW-0540">Nuclease</keyword>
<dbReference type="GO" id="GO:0016787">
    <property type="term" value="F:hydrolase activity"/>
    <property type="evidence" value="ECO:0007669"/>
    <property type="project" value="UniProtKB-KW"/>
</dbReference>
<dbReference type="HAMAP" id="MF_00265">
    <property type="entry name" value="VapC_Nob1"/>
    <property type="match status" value="1"/>
</dbReference>
<dbReference type="OrthoDB" id="32974at2"/>
<evidence type="ECO:0000256" key="2">
    <source>
        <dbReference type="ARBA" id="ARBA00022722"/>
    </source>
</evidence>
<dbReference type="EMBL" id="VJND01000002">
    <property type="protein sequence ID" value="TSE26686.1"/>
    <property type="molecule type" value="Genomic_DNA"/>
</dbReference>
<dbReference type="Gene3D" id="3.40.50.1010">
    <property type="entry name" value="5'-nuclease"/>
    <property type="match status" value="1"/>
</dbReference>
<dbReference type="EC" id="3.1.-.-" evidence="5"/>
<dbReference type="GO" id="GO:0004540">
    <property type="term" value="F:RNA nuclease activity"/>
    <property type="evidence" value="ECO:0007669"/>
    <property type="project" value="InterPro"/>
</dbReference>
<keyword evidence="1 5" id="KW-1277">Toxin-antitoxin system</keyword>
<dbReference type="Proteomes" id="UP000320225">
    <property type="component" value="Unassembled WGS sequence"/>
</dbReference>
<keyword evidence="5" id="KW-0800">Toxin</keyword>
<comment type="cofactor">
    <cofactor evidence="5">
        <name>Mg(2+)</name>
        <dbReference type="ChEBI" id="CHEBI:18420"/>
    </cofactor>
</comment>
<comment type="similarity">
    <text evidence="5">Belongs to the PINc/VapC protein family.</text>
</comment>
<feature type="binding site" evidence="5">
    <location>
        <position position="101"/>
    </location>
    <ligand>
        <name>Mg(2+)</name>
        <dbReference type="ChEBI" id="CHEBI:18420"/>
    </ligand>
</feature>
<dbReference type="SUPFAM" id="SSF88723">
    <property type="entry name" value="PIN domain-like"/>
    <property type="match status" value="1"/>
</dbReference>
<keyword evidence="7" id="KW-0255">Endonuclease</keyword>
<protein>
    <recommendedName>
        <fullName evidence="5">Ribonuclease VapC</fullName>
        <shortName evidence="5">RNase VapC</shortName>
        <ecNumber evidence="5">3.1.-.-</ecNumber>
    </recommendedName>
    <alternativeName>
        <fullName evidence="5">Toxin VapC</fullName>
    </alternativeName>
</protein>
<dbReference type="InterPro" id="IPR029060">
    <property type="entry name" value="PIN-like_dom_sf"/>
</dbReference>
<evidence type="ECO:0000259" key="6">
    <source>
        <dbReference type="Pfam" id="PF01850"/>
    </source>
</evidence>
<dbReference type="InterPro" id="IPR002716">
    <property type="entry name" value="PIN_dom"/>
</dbReference>
<evidence type="ECO:0000256" key="3">
    <source>
        <dbReference type="ARBA" id="ARBA00022723"/>
    </source>
</evidence>
<feature type="binding site" evidence="5">
    <location>
        <position position="5"/>
    </location>
    <ligand>
        <name>Mg(2+)</name>
        <dbReference type="ChEBI" id="CHEBI:18420"/>
    </ligand>
</feature>
<proteinExistence type="inferred from homology"/>
<evidence type="ECO:0000313" key="7">
    <source>
        <dbReference type="EMBL" id="TSE26686.1"/>
    </source>
</evidence>
<evidence type="ECO:0000256" key="4">
    <source>
        <dbReference type="ARBA" id="ARBA00022801"/>
    </source>
</evidence>
<dbReference type="InterPro" id="IPR022907">
    <property type="entry name" value="VapC_family"/>
</dbReference>
<sequence length="140" mass="15959">MPSLDTNVLVRWLVADDATQADRVLALLAQAQRRGEPLWVPVTVVLELEWVLRSRYGYRRAQILMALDALLQTRELAWQHEAAVEEALWRCRRDEAPDFADCLHLALAAQAGQTPWWTFDRRAARADPARWLAAPSTDDA</sequence>
<reference evidence="7 8" key="1">
    <citation type="submission" date="2019-07" db="EMBL/GenBank/DDBJ databases">
        <title>Tepidimonas sediminis YIM 72259 draft genome.</title>
        <authorList>
            <person name="Da Costa M.S."/>
            <person name="Froufe H.J.C."/>
            <person name="Egas C."/>
            <person name="Albuquerque L."/>
        </authorList>
    </citation>
    <scope>NUCLEOTIDE SEQUENCE [LARGE SCALE GENOMIC DNA]</scope>
    <source>
        <strain evidence="7 8">YIM 72259</strain>
    </source>
</reference>
<comment type="function">
    <text evidence="5">Toxic component of a toxin-antitoxin (TA) system. An RNase.</text>
</comment>
<evidence type="ECO:0000313" key="8">
    <source>
        <dbReference type="Proteomes" id="UP000320225"/>
    </source>
</evidence>
<evidence type="ECO:0000256" key="1">
    <source>
        <dbReference type="ARBA" id="ARBA00022649"/>
    </source>
</evidence>
<dbReference type="Pfam" id="PF01850">
    <property type="entry name" value="PIN"/>
    <property type="match status" value="1"/>
</dbReference>
<dbReference type="GO" id="GO:0090729">
    <property type="term" value="F:toxin activity"/>
    <property type="evidence" value="ECO:0007669"/>
    <property type="project" value="UniProtKB-KW"/>
</dbReference>
<accession>A0A554WSX2</accession>
<keyword evidence="3 5" id="KW-0479">Metal-binding</keyword>
<dbReference type="RefSeq" id="WP_143893093.1">
    <property type="nucleotide sequence ID" value="NZ_VJND01000002.1"/>
</dbReference>
<organism evidence="7 8">
    <name type="scientific">Tepidimonas sediminis</name>
    <dbReference type="NCBI Taxonomy" id="2588941"/>
    <lineage>
        <taxon>Bacteria</taxon>
        <taxon>Pseudomonadati</taxon>
        <taxon>Pseudomonadota</taxon>
        <taxon>Betaproteobacteria</taxon>
        <taxon>Burkholderiales</taxon>
        <taxon>Tepidimonas</taxon>
    </lineage>
</organism>
<name>A0A554WSX2_9BURK</name>
<comment type="caution">
    <text evidence="7">The sequence shown here is derived from an EMBL/GenBank/DDBJ whole genome shotgun (WGS) entry which is preliminary data.</text>
</comment>
<dbReference type="GO" id="GO:0000287">
    <property type="term" value="F:magnesium ion binding"/>
    <property type="evidence" value="ECO:0007669"/>
    <property type="project" value="UniProtKB-UniRule"/>
</dbReference>
<keyword evidence="4 5" id="KW-0378">Hydrolase</keyword>
<gene>
    <name evidence="7" type="primary">vapC_4</name>
    <name evidence="5" type="synonym">vapC</name>
    <name evidence="7" type="ORF">Tsedi_00394</name>
</gene>
<feature type="domain" description="PIN" evidence="6">
    <location>
        <begin position="4"/>
        <end position="127"/>
    </location>
</feature>
<evidence type="ECO:0000256" key="5">
    <source>
        <dbReference type="HAMAP-Rule" id="MF_00265"/>
    </source>
</evidence>
<keyword evidence="5" id="KW-0460">Magnesium</keyword>